<organism evidence="13 14">
    <name type="scientific">Thamnophis sirtalis</name>
    <dbReference type="NCBI Taxonomy" id="35019"/>
    <lineage>
        <taxon>Eukaryota</taxon>
        <taxon>Metazoa</taxon>
        <taxon>Chordata</taxon>
        <taxon>Craniata</taxon>
        <taxon>Vertebrata</taxon>
        <taxon>Euteleostomi</taxon>
        <taxon>Lepidosauria</taxon>
        <taxon>Squamata</taxon>
        <taxon>Bifurcata</taxon>
        <taxon>Unidentata</taxon>
        <taxon>Episquamata</taxon>
        <taxon>Toxicofera</taxon>
        <taxon>Serpentes</taxon>
        <taxon>Colubroidea</taxon>
        <taxon>Colubridae</taxon>
        <taxon>Natricinae</taxon>
        <taxon>Thamnophis</taxon>
    </lineage>
</organism>
<evidence type="ECO:0000256" key="10">
    <source>
        <dbReference type="RuleBase" id="RU000688"/>
    </source>
</evidence>
<name>A0A6I9XFN1_9SAUR</name>
<proteinExistence type="inferred from homology"/>
<dbReference type="PRINTS" id="PR00245">
    <property type="entry name" value="OLFACTORYR"/>
</dbReference>
<evidence type="ECO:0000256" key="6">
    <source>
        <dbReference type="ARBA" id="ARBA00023040"/>
    </source>
</evidence>
<evidence type="ECO:0000259" key="12">
    <source>
        <dbReference type="PROSITE" id="PS50262"/>
    </source>
</evidence>
<evidence type="ECO:0000256" key="2">
    <source>
        <dbReference type="ARBA" id="ARBA00022475"/>
    </source>
</evidence>
<dbReference type="PRINTS" id="PR00237">
    <property type="entry name" value="GPCRRHODOPSN"/>
</dbReference>
<dbReference type="PANTHER" id="PTHR26452">
    <property type="entry name" value="OLFACTORY RECEPTOR"/>
    <property type="match status" value="1"/>
</dbReference>
<keyword evidence="2 11" id="KW-1003">Cell membrane</keyword>
<evidence type="ECO:0000256" key="9">
    <source>
        <dbReference type="ARBA" id="ARBA00023224"/>
    </source>
</evidence>
<keyword evidence="4 11" id="KW-0552">Olfaction</keyword>
<evidence type="ECO:0000256" key="3">
    <source>
        <dbReference type="ARBA" id="ARBA00022692"/>
    </source>
</evidence>
<evidence type="ECO:0000256" key="1">
    <source>
        <dbReference type="ARBA" id="ARBA00004651"/>
    </source>
</evidence>
<feature type="domain" description="G-protein coupled receptors family 1 profile" evidence="12">
    <location>
        <begin position="67"/>
        <end position="316"/>
    </location>
</feature>
<dbReference type="AlphaFoldDB" id="A0A6I9XFN1"/>
<evidence type="ECO:0000256" key="5">
    <source>
        <dbReference type="ARBA" id="ARBA00022989"/>
    </source>
</evidence>
<feature type="transmembrane region" description="Helical" evidence="11">
    <location>
        <begin position="264"/>
        <end position="287"/>
    </location>
</feature>
<dbReference type="PROSITE" id="PS50262">
    <property type="entry name" value="G_PROTEIN_RECEP_F1_2"/>
    <property type="match status" value="1"/>
</dbReference>
<feature type="transmembrane region" description="Helical" evidence="11">
    <location>
        <begin position="299"/>
        <end position="318"/>
    </location>
</feature>
<dbReference type="GO" id="GO:0004930">
    <property type="term" value="F:G protein-coupled receptor activity"/>
    <property type="evidence" value="ECO:0007669"/>
    <property type="project" value="UniProtKB-KW"/>
</dbReference>
<evidence type="ECO:0000313" key="14">
    <source>
        <dbReference type="RefSeq" id="XP_013909863.1"/>
    </source>
</evidence>
<dbReference type="KEGG" id="tsr:106539579"/>
<dbReference type="Gene3D" id="1.20.1070.10">
    <property type="entry name" value="Rhodopsin 7-helix transmembrane proteins"/>
    <property type="match status" value="1"/>
</dbReference>
<keyword evidence="3 10" id="KW-0812">Transmembrane</keyword>
<feature type="transmembrane region" description="Helical" evidence="11">
    <location>
        <begin position="223"/>
        <end position="252"/>
    </location>
</feature>
<dbReference type="InterPro" id="IPR000276">
    <property type="entry name" value="GPCR_Rhodpsn"/>
</dbReference>
<dbReference type="GO" id="GO:0004984">
    <property type="term" value="F:olfactory receptor activity"/>
    <property type="evidence" value="ECO:0007669"/>
    <property type="project" value="InterPro"/>
</dbReference>
<keyword evidence="13" id="KW-1185">Reference proteome</keyword>
<dbReference type="PROSITE" id="PS00237">
    <property type="entry name" value="G_PROTEIN_RECEP_F1_1"/>
    <property type="match status" value="1"/>
</dbReference>
<feature type="transmembrane region" description="Helical" evidence="11">
    <location>
        <begin position="84"/>
        <end position="104"/>
    </location>
</feature>
<feature type="transmembrane region" description="Helical" evidence="11">
    <location>
        <begin position="52"/>
        <end position="77"/>
    </location>
</feature>
<dbReference type="OrthoDB" id="9029020at2759"/>
<dbReference type="SUPFAM" id="SSF81321">
    <property type="entry name" value="Family A G protein-coupled receptor-like"/>
    <property type="match status" value="1"/>
</dbReference>
<keyword evidence="6 10" id="KW-0297">G-protein coupled receptor</keyword>
<dbReference type="Proteomes" id="UP000504617">
    <property type="component" value="Unplaced"/>
</dbReference>
<evidence type="ECO:0000256" key="7">
    <source>
        <dbReference type="ARBA" id="ARBA00023136"/>
    </source>
</evidence>
<dbReference type="CDD" id="cd15911">
    <property type="entry name" value="7tmA_OR11A-like"/>
    <property type="match status" value="1"/>
</dbReference>
<dbReference type="InterPro" id="IPR050516">
    <property type="entry name" value="Olfactory_GPCR"/>
</dbReference>
<dbReference type="GeneID" id="106539579"/>
<comment type="similarity">
    <text evidence="10">Belongs to the G-protein coupled receptor 1 family.</text>
</comment>
<feature type="transmembrane region" description="Helical" evidence="11">
    <location>
        <begin position="166"/>
        <end position="190"/>
    </location>
</feature>
<evidence type="ECO:0000256" key="11">
    <source>
        <dbReference type="RuleBase" id="RU363047"/>
    </source>
</evidence>
<dbReference type="RefSeq" id="XP_013909863.1">
    <property type="nucleotide sequence ID" value="XM_014054388.1"/>
</dbReference>
<dbReference type="GO" id="GO:0005886">
    <property type="term" value="C:plasma membrane"/>
    <property type="evidence" value="ECO:0007669"/>
    <property type="project" value="UniProtKB-SubCell"/>
</dbReference>
<dbReference type="InterPro" id="IPR000725">
    <property type="entry name" value="Olfact_rcpt"/>
</dbReference>
<keyword evidence="11" id="KW-0716">Sensory transduction</keyword>
<evidence type="ECO:0000256" key="4">
    <source>
        <dbReference type="ARBA" id="ARBA00022725"/>
    </source>
</evidence>
<keyword evidence="7 11" id="KW-0472">Membrane</keyword>
<reference evidence="14" key="1">
    <citation type="submission" date="2025-08" db="UniProtKB">
        <authorList>
            <consortium name="RefSeq"/>
        </authorList>
    </citation>
    <scope>IDENTIFICATION</scope>
    <source>
        <tissue evidence="14">Skeletal muscle</tissue>
    </source>
</reference>
<evidence type="ECO:0000256" key="8">
    <source>
        <dbReference type="ARBA" id="ARBA00023170"/>
    </source>
</evidence>
<keyword evidence="8 10" id="KW-0675">Receptor</keyword>
<feature type="transmembrane region" description="Helical" evidence="11">
    <location>
        <begin position="124"/>
        <end position="146"/>
    </location>
</feature>
<accession>A0A6I9XFN1</accession>
<comment type="subcellular location">
    <subcellularLocation>
        <location evidence="1 11">Cell membrane</location>
        <topology evidence="1 11">Multi-pass membrane protein</topology>
    </subcellularLocation>
</comment>
<dbReference type="FunFam" id="1.20.1070.10:FF:000015">
    <property type="entry name" value="Olfactory receptor"/>
    <property type="match status" value="1"/>
</dbReference>
<keyword evidence="9 10" id="KW-0807">Transducer</keyword>
<evidence type="ECO:0000313" key="13">
    <source>
        <dbReference type="Proteomes" id="UP000504617"/>
    </source>
</evidence>
<dbReference type="Pfam" id="PF13853">
    <property type="entry name" value="7tm_4"/>
    <property type="match status" value="1"/>
</dbReference>
<gene>
    <name evidence="14" type="primary">LOC106539579</name>
</gene>
<sequence>MYTKCCGFFWEEHEETDLSCHFMMVDTEKGNQTGITEFILLGFGTFPKVEPLLFSFFLVLYLITITGNLLIFLLVVIDQHLHTPMYFFLANLSFLDTCYSSTVLPKMLVNLLRVKKTISVSGCLAQYHFFCFCAGVETYLLAAMSYDRYLAICRPLLYPSIMNGKFCFLLMAGTWISSVIVNVILVAFVAQLSFCGPNVIDHYFCDFHPLEKLSCSDTNPLDLVLLFVSISFVIVPFLLTFLSYICIIGTIIKIKSTIGRQKAFSTCSSHLMVVCFFYGTLIIVYVLPDYPTLRYLNKVFSIFYTVMTPLANPLIYTLRNKEVHKALRLLYVVMAEVPDWDHDGYMLFGVINFMLR</sequence>
<protein>
    <recommendedName>
        <fullName evidence="11">Olfactory receptor</fullName>
    </recommendedName>
</protein>
<keyword evidence="5 11" id="KW-1133">Transmembrane helix</keyword>
<dbReference type="InterPro" id="IPR017452">
    <property type="entry name" value="GPCR_Rhodpsn_7TM"/>
</dbReference>